<dbReference type="Gene3D" id="3.40.50.620">
    <property type="entry name" value="HUPs"/>
    <property type="match status" value="1"/>
</dbReference>
<feature type="domain" description="Gfo/Idh/MocA-like oxidoreductase N-terminal" evidence="3">
    <location>
        <begin position="131"/>
        <end position="244"/>
    </location>
</feature>
<dbReference type="InterPro" id="IPR050984">
    <property type="entry name" value="Gfo/Idh/MocA_domain"/>
</dbReference>
<evidence type="ECO:0000259" key="3">
    <source>
        <dbReference type="Pfam" id="PF01408"/>
    </source>
</evidence>
<reference evidence="6 7" key="1">
    <citation type="submission" date="2017-10" db="EMBL/GenBank/DDBJ databases">
        <title>Sequencing the genomes of 1000 actinobacteria strains.</title>
        <authorList>
            <person name="Klenk H.-P."/>
        </authorList>
    </citation>
    <scope>NUCLEOTIDE SEQUENCE [LARGE SCALE GENOMIC DNA]</scope>
    <source>
        <strain evidence="6 7">DSM 15597</strain>
    </source>
</reference>
<dbReference type="SUPFAM" id="SSF51735">
    <property type="entry name" value="NAD(P)-binding Rossmann-fold domains"/>
    <property type="match status" value="1"/>
</dbReference>
<dbReference type="Pfam" id="PF22725">
    <property type="entry name" value="GFO_IDH_MocA_C3"/>
    <property type="match status" value="1"/>
</dbReference>
<evidence type="ECO:0000256" key="1">
    <source>
        <dbReference type="ARBA" id="ARBA00010928"/>
    </source>
</evidence>
<evidence type="ECO:0000259" key="4">
    <source>
        <dbReference type="Pfam" id="PF01467"/>
    </source>
</evidence>
<dbReference type="InterPro" id="IPR014729">
    <property type="entry name" value="Rossmann-like_a/b/a_fold"/>
</dbReference>
<dbReference type="InterPro" id="IPR004821">
    <property type="entry name" value="Cyt_trans-like"/>
</dbReference>
<comment type="caution">
    <text evidence="6">The sequence shown here is derived from an EMBL/GenBank/DDBJ whole genome shotgun (WGS) entry which is preliminary data.</text>
</comment>
<dbReference type="RefSeq" id="WP_098461235.1">
    <property type="nucleotide sequence ID" value="NZ_PDJC01000001.1"/>
</dbReference>
<dbReference type="SUPFAM" id="SSF55347">
    <property type="entry name" value="Glyceraldehyde-3-phosphate dehydrogenase-like, C-terminal domain"/>
    <property type="match status" value="1"/>
</dbReference>
<dbReference type="PANTHER" id="PTHR22604:SF105">
    <property type="entry name" value="TRANS-1,2-DIHYDROBENZENE-1,2-DIOL DEHYDROGENASE"/>
    <property type="match status" value="1"/>
</dbReference>
<dbReference type="GO" id="GO:0016779">
    <property type="term" value="F:nucleotidyltransferase activity"/>
    <property type="evidence" value="ECO:0007669"/>
    <property type="project" value="UniProtKB-KW"/>
</dbReference>
<dbReference type="PANTHER" id="PTHR22604">
    <property type="entry name" value="OXIDOREDUCTASES"/>
    <property type="match status" value="1"/>
</dbReference>
<proteinExistence type="inferred from homology"/>
<protein>
    <submittedName>
        <fullName evidence="6">Choline-phosphate cytidylyltransferase</fullName>
    </submittedName>
</protein>
<evidence type="ECO:0000313" key="7">
    <source>
        <dbReference type="Proteomes" id="UP000226079"/>
    </source>
</evidence>
<dbReference type="Pfam" id="PF01408">
    <property type="entry name" value="GFO_IDH_MocA"/>
    <property type="match status" value="1"/>
</dbReference>
<dbReference type="InterPro" id="IPR055170">
    <property type="entry name" value="GFO_IDH_MocA-like_dom"/>
</dbReference>
<evidence type="ECO:0000256" key="2">
    <source>
        <dbReference type="ARBA" id="ARBA00023002"/>
    </source>
</evidence>
<dbReference type="GO" id="GO:0016491">
    <property type="term" value="F:oxidoreductase activity"/>
    <property type="evidence" value="ECO:0007669"/>
    <property type="project" value="UniProtKB-KW"/>
</dbReference>
<organism evidence="6 7">
    <name type="scientific">Propionicimonas paludicola</name>
    <dbReference type="NCBI Taxonomy" id="185243"/>
    <lineage>
        <taxon>Bacteria</taxon>
        <taxon>Bacillati</taxon>
        <taxon>Actinomycetota</taxon>
        <taxon>Actinomycetes</taxon>
        <taxon>Propionibacteriales</taxon>
        <taxon>Nocardioidaceae</taxon>
        <taxon>Propionicimonas</taxon>
    </lineage>
</organism>
<dbReference type="OrthoDB" id="9815825at2"/>
<evidence type="ECO:0000313" key="6">
    <source>
        <dbReference type="EMBL" id="PFG17835.1"/>
    </source>
</evidence>
<dbReference type="AlphaFoldDB" id="A0A2A9CUW4"/>
<evidence type="ECO:0000259" key="5">
    <source>
        <dbReference type="Pfam" id="PF22725"/>
    </source>
</evidence>
<feature type="domain" description="Cytidyltransferase-like" evidence="4">
    <location>
        <begin position="4"/>
        <end position="124"/>
    </location>
</feature>
<accession>A0A2A9CUW4</accession>
<keyword evidence="7" id="KW-1185">Reference proteome</keyword>
<dbReference type="SUPFAM" id="SSF52374">
    <property type="entry name" value="Nucleotidylyl transferase"/>
    <property type="match status" value="1"/>
</dbReference>
<dbReference type="NCBIfam" id="TIGR00125">
    <property type="entry name" value="cyt_tran_rel"/>
    <property type="match status" value="1"/>
</dbReference>
<dbReference type="Gene3D" id="3.40.50.720">
    <property type="entry name" value="NAD(P)-binding Rossmann-like Domain"/>
    <property type="match status" value="1"/>
</dbReference>
<dbReference type="Proteomes" id="UP000226079">
    <property type="component" value="Unassembled WGS sequence"/>
</dbReference>
<feature type="domain" description="GFO/IDH/MocA-like oxidoreductase" evidence="5">
    <location>
        <begin position="255"/>
        <end position="367"/>
    </location>
</feature>
<dbReference type="GO" id="GO:0000166">
    <property type="term" value="F:nucleotide binding"/>
    <property type="evidence" value="ECO:0007669"/>
    <property type="project" value="InterPro"/>
</dbReference>
<keyword evidence="6" id="KW-0548">Nucleotidyltransferase</keyword>
<keyword evidence="6" id="KW-0808">Transferase</keyword>
<name>A0A2A9CUW4_9ACTN</name>
<dbReference type="EMBL" id="PDJC01000001">
    <property type="protein sequence ID" value="PFG17835.1"/>
    <property type="molecule type" value="Genomic_DNA"/>
</dbReference>
<dbReference type="InterPro" id="IPR000683">
    <property type="entry name" value="Gfo/Idh/MocA-like_OxRdtase_N"/>
</dbReference>
<keyword evidence="2" id="KW-0560">Oxidoreductase</keyword>
<sequence length="455" mass="49784">MRVITYGTFDLFHEGHRRLLERAKALGDYLIVGVTTDNYDSSRGKLNVSQSLMERVRNVTDCGLVDEVVIEEYEGQKIHDIQRLGVDIFAIGSDWAGRFDYLRDYCQVVYLDRTKGVSSTLLRQENQGILSIGVAGSGRIAARFVAEARYVSGVSVEAVWSRTPEHAAEFASRFELERSCASYDELLTRVRAVYIAGPHGTHYDLVARALAAGVHVLCEKPLTLSAAQATELYAQAEEAGLVLVEAVKTAFSPGFQHLIAIARSGSIGDIRSVDATFTKLIRGGRETEAPDGGSLSELASYPLLAAVKILGTGFTQVRTRSYRPAGSEVELFSQVDLDYPNAVAIARTGIGVKSEGHLVISGTEGYIYVPAPWWLTEYFEARFEDPSRNRKYFYKFEGDGLRYELADFAALIRDGRTASFKYPPQESIAIAGILETARASAEIFGAAAGQGSLDG</sequence>
<dbReference type="Pfam" id="PF01467">
    <property type="entry name" value="CTP_transf_like"/>
    <property type="match status" value="1"/>
</dbReference>
<gene>
    <name evidence="6" type="ORF">ATK74_2412</name>
</gene>
<comment type="similarity">
    <text evidence="1">Belongs to the Gfo/Idh/MocA family.</text>
</comment>
<dbReference type="InterPro" id="IPR036291">
    <property type="entry name" value="NAD(P)-bd_dom_sf"/>
</dbReference>
<dbReference type="Gene3D" id="3.30.360.10">
    <property type="entry name" value="Dihydrodipicolinate Reductase, domain 2"/>
    <property type="match status" value="1"/>
</dbReference>